<feature type="region of interest" description="Disordered" evidence="3">
    <location>
        <begin position="139"/>
        <end position="166"/>
    </location>
</feature>
<feature type="compositionally biased region" description="Low complexity" evidence="3">
    <location>
        <begin position="14"/>
        <end position="37"/>
    </location>
</feature>
<organism evidence="5 6">
    <name type="scientific">Rhizodiscina lignyota</name>
    <dbReference type="NCBI Taxonomy" id="1504668"/>
    <lineage>
        <taxon>Eukaryota</taxon>
        <taxon>Fungi</taxon>
        <taxon>Dikarya</taxon>
        <taxon>Ascomycota</taxon>
        <taxon>Pezizomycotina</taxon>
        <taxon>Dothideomycetes</taxon>
        <taxon>Pleosporomycetidae</taxon>
        <taxon>Aulographales</taxon>
        <taxon>Rhizodiscinaceae</taxon>
        <taxon>Rhizodiscina</taxon>
    </lineage>
</organism>
<sequence length="330" mass="36042">EDLDESSDEDFNPAAHADNESASSSESDGGGTAAAKATSKKAPKKRKRAELDAALDSGDEETIQERRKKKRKAKGKGKGAAGNGDEDDFVYSEDEGREGGLIKTRAQRRTEVKERRPLAGIEGATADVDAIWARLSGAPIGGAPGSVLGGKEVDAKGQENKENINGSLGEEEYITIKRTYEFAGEVKTEERRVPKHSAEAKVYLESQAAKGDKSADNVVEGTGTEDKLTRRRPVKRPSRFEPNPEGLVRGLPDKLQLRFPRATVQVKVKPADKINTVDKSRIDWAGYVDKAGIADELDEYGRAKTNFMERSEFLARSEARREEQGHAARM</sequence>
<feature type="compositionally biased region" description="Acidic residues" evidence="3">
    <location>
        <begin position="1"/>
        <end position="11"/>
    </location>
</feature>
<feature type="compositionally biased region" description="Basic residues" evidence="3">
    <location>
        <begin position="66"/>
        <end position="77"/>
    </location>
</feature>
<evidence type="ECO:0000313" key="6">
    <source>
        <dbReference type="Proteomes" id="UP000799772"/>
    </source>
</evidence>
<feature type="compositionally biased region" description="Gly residues" evidence="3">
    <location>
        <begin position="139"/>
        <end position="148"/>
    </location>
</feature>
<keyword evidence="6" id="KW-1185">Reference proteome</keyword>
<evidence type="ECO:0000256" key="2">
    <source>
        <dbReference type="ARBA" id="ARBA00019138"/>
    </source>
</evidence>
<name>A0A9P4I5Z3_9PEZI</name>
<feature type="compositionally biased region" description="Basic and acidic residues" evidence="3">
    <location>
        <begin position="151"/>
        <end position="162"/>
    </location>
</feature>
<dbReference type="InterPro" id="IPR011421">
    <property type="entry name" value="BCNT-C"/>
</dbReference>
<evidence type="ECO:0000313" key="5">
    <source>
        <dbReference type="EMBL" id="KAF2092702.1"/>
    </source>
</evidence>
<comment type="caution">
    <text evidence="5">The sequence shown here is derived from an EMBL/GenBank/DDBJ whole genome shotgun (WGS) entry which is preliminary data.</text>
</comment>
<evidence type="ECO:0000256" key="3">
    <source>
        <dbReference type="SAM" id="MobiDB-lite"/>
    </source>
</evidence>
<feature type="compositionally biased region" description="Acidic residues" evidence="3">
    <location>
        <begin position="84"/>
        <end position="96"/>
    </location>
</feature>
<dbReference type="GO" id="GO:0000812">
    <property type="term" value="C:Swr1 complex"/>
    <property type="evidence" value="ECO:0007669"/>
    <property type="project" value="TreeGrafter"/>
</dbReference>
<proteinExistence type="inferred from homology"/>
<feature type="non-terminal residue" evidence="5">
    <location>
        <position position="1"/>
    </location>
</feature>
<evidence type="ECO:0000259" key="4">
    <source>
        <dbReference type="PROSITE" id="PS51279"/>
    </source>
</evidence>
<gene>
    <name evidence="5" type="ORF">NA57DRAFT_9498</name>
</gene>
<dbReference type="PROSITE" id="PS51279">
    <property type="entry name" value="BCNT_C"/>
    <property type="match status" value="1"/>
</dbReference>
<dbReference type="AlphaFoldDB" id="A0A9P4I5Z3"/>
<dbReference type="PANTHER" id="PTHR48407">
    <property type="entry name" value="CRANIOFACIAL DEVELOPMENT PROTEIN 1"/>
    <property type="match status" value="1"/>
</dbReference>
<comment type="similarity">
    <text evidence="1">Belongs to the SWC5 family.</text>
</comment>
<evidence type="ECO:0000256" key="1">
    <source>
        <dbReference type="ARBA" id="ARBA00010465"/>
    </source>
</evidence>
<dbReference type="Proteomes" id="UP000799772">
    <property type="component" value="Unassembled WGS sequence"/>
</dbReference>
<protein>
    <recommendedName>
        <fullName evidence="2">SWR1-complex protein 5</fullName>
    </recommendedName>
</protein>
<feature type="region of interest" description="Disordered" evidence="3">
    <location>
        <begin position="205"/>
        <end position="252"/>
    </location>
</feature>
<feature type="compositionally biased region" description="Basic residues" evidence="3">
    <location>
        <begin position="38"/>
        <end position="48"/>
    </location>
</feature>
<dbReference type="PANTHER" id="PTHR48407:SF1">
    <property type="entry name" value="CRANIOFACIAL DEVELOPMENT PROTEIN 1"/>
    <property type="match status" value="1"/>
</dbReference>
<feature type="domain" description="BCNT-C" evidence="4">
    <location>
        <begin position="257"/>
        <end position="330"/>
    </location>
</feature>
<accession>A0A9P4I5Z3</accession>
<feature type="non-terminal residue" evidence="5">
    <location>
        <position position="330"/>
    </location>
</feature>
<dbReference type="InterPro" id="IPR027124">
    <property type="entry name" value="Swc5/CFDP1/2"/>
</dbReference>
<dbReference type="Pfam" id="PF07572">
    <property type="entry name" value="BCNT"/>
    <property type="match status" value="1"/>
</dbReference>
<feature type="region of interest" description="Disordered" evidence="3">
    <location>
        <begin position="1"/>
        <end position="96"/>
    </location>
</feature>
<dbReference type="EMBL" id="ML978143">
    <property type="protein sequence ID" value="KAF2092702.1"/>
    <property type="molecule type" value="Genomic_DNA"/>
</dbReference>
<dbReference type="OrthoDB" id="445677at2759"/>
<reference evidence="5" key="1">
    <citation type="journal article" date="2020" name="Stud. Mycol.">
        <title>101 Dothideomycetes genomes: a test case for predicting lifestyles and emergence of pathogens.</title>
        <authorList>
            <person name="Haridas S."/>
            <person name="Albert R."/>
            <person name="Binder M."/>
            <person name="Bloem J."/>
            <person name="Labutti K."/>
            <person name="Salamov A."/>
            <person name="Andreopoulos B."/>
            <person name="Baker S."/>
            <person name="Barry K."/>
            <person name="Bills G."/>
            <person name="Bluhm B."/>
            <person name="Cannon C."/>
            <person name="Castanera R."/>
            <person name="Culley D."/>
            <person name="Daum C."/>
            <person name="Ezra D."/>
            <person name="Gonzalez J."/>
            <person name="Henrissat B."/>
            <person name="Kuo A."/>
            <person name="Liang C."/>
            <person name="Lipzen A."/>
            <person name="Lutzoni F."/>
            <person name="Magnuson J."/>
            <person name="Mondo S."/>
            <person name="Nolan M."/>
            <person name="Ohm R."/>
            <person name="Pangilinan J."/>
            <person name="Park H.-J."/>
            <person name="Ramirez L."/>
            <person name="Alfaro M."/>
            <person name="Sun H."/>
            <person name="Tritt A."/>
            <person name="Yoshinaga Y."/>
            <person name="Zwiers L.-H."/>
            <person name="Turgeon B."/>
            <person name="Goodwin S."/>
            <person name="Spatafora J."/>
            <person name="Crous P."/>
            <person name="Grigoriev I."/>
        </authorList>
    </citation>
    <scope>NUCLEOTIDE SEQUENCE</scope>
    <source>
        <strain evidence="5">CBS 133067</strain>
    </source>
</reference>